<organism evidence="8 9">
    <name type="scientific">Thermotoga petrophila</name>
    <dbReference type="NCBI Taxonomy" id="93929"/>
    <lineage>
        <taxon>Bacteria</taxon>
        <taxon>Thermotogati</taxon>
        <taxon>Thermotogota</taxon>
        <taxon>Thermotogae</taxon>
        <taxon>Thermotogales</taxon>
        <taxon>Thermotogaceae</taxon>
        <taxon>Thermotoga</taxon>
    </lineage>
</organism>
<dbReference type="Pfam" id="PF13242">
    <property type="entry name" value="Hydrolase_like"/>
    <property type="match status" value="1"/>
</dbReference>
<evidence type="ECO:0000256" key="6">
    <source>
        <dbReference type="PIRSR" id="PIRSR000915-2"/>
    </source>
</evidence>
<dbReference type="FunFam" id="3.40.50.1000:FF:000053">
    <property type="entry name" value="TIGR01457 family HAD hydrolase"/>
    <property type="match status" value="1"/>
</dbReference>
<comment type="caution">
    <text evidence="8">The sequence shown here is derived from an EMBL/GenBank/DDBJ whole genome shotgun (WGS) entry which is preliminary data.</text>
</comment>
<dbReference type="PANTHER" id="PTHR19288:SF46">
    <property type="entry name" value="HALOACID DEHALOGENASE-LIKE HYDROLASE DOMAIN-CONTAINING PROTEIN 2"/>
    <property type="match status" value="1"/>
</dbReference>
<dbReference type="RefSeq" id="WP_012310930.1">
    <property type="nucleotide sequence ID" value="NZ_DAITJQ010000004.1"/>
</dbReference>
<dbReference type="AlphaFoldDB" id="A0A101ES09"/>
<dbReference type="PIRSF" id="PIRSF000915">
    <property type="entry name" value="PGP-type_phosphatase"/>
    <property type="match status" value="1"/>
</dbReference>
<comment type="cofactor">
    <cofactor evidence="7">
        <name>Mg(2+)</name>
        <dbReference type="ChEBI" id="CHEBI:18420"/>
    </cofactor>
    <text evidence="7">Divalent metal ions. Mg(2+) is the most effective.</text>
</comment>
<keyword evidence="4 7" id="KW-0460">Magnesium</keyword>
<dbReference type="SUPFAM" id="SSF56784">
    <property type="entry name" value="HAD-like"/>
    <property type="match status" value="1"/>
</dbReference>
<dbReference type="InterPro" id="IPR006357">
    <property type="entry name" value="HAD-SF_hydro_IIA"/>
</dbReference>
<dbReference type="CDD" id="cd16422">
    <property type="entry name" value="HAD_Pase_UmpH-like"/>
    <property type="match status" value="1"/>
</dbReference>
<evidence type="ECO:0000256" key="5">
    <source>
        <dbReference type="PIRSR" id="PIRSR000915-1"/>
    </source>
</evidence>
<reference evidence="8 9" key="1">
    <citation type="journal article" date="2015" name="MBio">
        <title>Genome-Resolved Metagenomic Analysis Reveals Roles for Candidate Phyla and Other Microbial Community Members in Biogeochemical Transformations in Oil Reservoirs.</title>
        <authorList>
            <person name="Hu P."/>
            <person name="Tom L."/>
            <person name="Singh A."/>
            <person name="Thomas B.C."/>
            <person name="Baker B.J."/>
            <person name="Piceno Y.M."/>
            <person name="Andersen G.L."/>
            <person name="Banfield J.F."/>
        </authorList>
    </citation>
    <scope>NUCLEOTIDE SEQUENCE [LARGE SCALE GENOMIC DNA]</scope>
    <source>
        <strain evidence="8">46_26</strain>
    </source>
</reference>
<feature type="binding site" evidence="7">
    <location>
        <position position="11"/>
    </location>
    <ligand>
        <name>Mg(2+)</name>
        <dbReference type="ChEBI" id="CHEBI:18420"/>
    </ligand>
</feature>
<evidence type="ECO:0000256" key="7">
    <source>
        <dbReference type="PIRSR" id="PIRSR000915-3"/>
    </source>
</evidence>
<dbReference type="GO" id="GO:0005737">
    <property type="term" value="C:cytoplasm"/>
    <property type="evidence" value="ECO:0007669"/>
    <property type="project" value="TreeGrafter"/>
</dbReference>
<dbReference type="Proteomes" id="UP000058636">
    <property type="component" value="Unassembled WGS sequence"/>
</dbReference>
<evidence type="ECO:0000313" key="8">
    <source>
        <dbReference type="EMBL" id="KUK23823.1"/>
    </source>
</evidence>
<dbReference type="GO" id="GO:0016791">
    <property type="term" value="F:phosphatase activity"/>
    <property type="evidence" value="ECO:0007669"/>
    <property type="project" value="TreeGrafter"/>
</dbReference>
<dbReference type="InterPro" id="IPR023214">
    <property type="entry name" value="HAD_sf"/>
</dbReference>
<evidence type="ECO:0000256" key="3">
    <source>
        <dbReference type="ARBA" id="ARBA00022801"/>
    </source>
</evidence>
<feature type="active site" description="Proton donor" evidence="5">
    <location>
        <position position="13"/>
    </location>
</feature>
<keyword evidence="3 8" id="KW-0378">Hydrolase</keyword>
<dbReference type="GO" id="GO:0046872">
    <property type="term" value="F:metal ion binding"/>
    <property type="evidence" value="ECO:0007669"/>
    <property type="project" value="UniProtKB-KW"/>
</dbReference>
<dbReference type="SFLD" id="SFLDG01139">
    <property type="entry name" value="C2.A:_Pyridoxal_Phosphate_Phos"/>
    <property type="match status" value="1"/>
</dbReference>
<feature type="binding site" evidence="7">
    <location>
        <position position="13"/>
    </location>
    <ligand>
        <name>Mg(2+)</name>
        <dbReference type="ChEBI" id="CHEBI:18420"/>
    </ligand>
</feature>
<sequence length="259" mass="28829">MLDKIELFILDMDGTFYLDDSLLPGSLEFLETLKEKNKRFVFFTNNSSLGAQDYVRKLRNMGVNVPNDAVVTSGEITVEYMLKRFGKCRIFLLGTPQLKKVFEAYGHVIDEENPDFVVLGFDKTLTYERLKKACILLRKGKFYIATHPDINCPSKEGPVPDAGSIMAAIEASTGRKPDLIAGKPNPLVVDVISEKFGVPKERMAMVGDRLYTDVKLGKNAGIVSILVLTGETTPEDLERAETKPDFVFKNLGELAKAVQ</sequence>
<evidence type="ECO:0000256" key="1">
    <source>
        <dbReference type="ARBA" id="ARBA00006696"/>
    </source>
</evidence>
<name>A0A101ES09_9THEM</name>
<feature type="binding site" evidence="7">
    <location>
        <position position="208"/>
    </location>
    <ligand>
        <name>Mg(2+)</name>
        <dbReference type="ChEBI" id="CHEBI:18420"/>
    </ligand>
</feature>
<evidence type="ECO:0000313" key="9">
    <source>
        <dbReference type="Proteomes" id="UP000058636"/>
    </source>
</evidence>
<gene>
    <name evidence="8" type="ORF">XD57_0066</name>
</gene>
<dbReference type="InterPro" id="IPR036412">
    <property type="entry name" value="HAD-like_sf"/>
</dbReference>
<evidence type="ECO:0000256" key="2">
    <source>
        <dbReference type="ARBA" id="ARBA00022723"/>
    </source>
</evidence>
<dbReference type="EMBL" id="LGFG01000002">
    <property type="protein sequence ID" value="KUK23823.1"/>
    <property type="molecule type" value="Genomic_DNA"/>
</dbReference>
<keyword evidence="2 7" id="KW-0479">Metal-binding</keyword>
<dbReference type="Pfam" id="PF13344">
    <property type="entry name" value="Hydrolase_6"/>
    <property type="match status" value="1"/>
</dbReference>
<dbReference type="SFLD" id="SFLDS00003">
    <property type="entry name" value="Haloacid_Dehalogenase"/>
    <property type="match status" value="1"/>
</dbReference>
<accession>A0A101ES09</accession>
<comment type="similarity">
    <text evidence="1">Belongs to the HAD-like hydrolase superfamily. NagD family.</text>
</comment>
<dbReference type="NCBIfam" id="TIGR01460">
    <property type="entry name" value="HAD-SF-IIA"/>
    <property type="match status" value="1"/>
</dbReference>
<protein>
    <submittedName>
        <fullName evidence="8">HAD-superfamily hydrolase, subfamily IIA</fullName>
    </submittedName>
</protein>
<dbReference type="PATRIC" id="fig|93930.3.peg.265"/>
<proteinExistence type="inferred from homology"/>
<feature type="active site" description="Nucleophile" evidence="5">
    <location>
        <position position="11"/>
    </location>
</feature>
<dbReference type="PANTHER" id="PTHR19288">
    <property type="entry name" value="4-NITROPHENYLPHOSPHATASE-RELATED"/>
    <property type="match status" value="1"/>
</dbReference>
<evidence type="ECO:0000256" key="4">
    <source>
        <dbReference type="ARBA" id="ARBA00022842"/>
    </source>
</evidence>
<dbReference type="Gene3D" id="3.40.50.1000">
    <property type="entry name" value="HAD superfamily/HAD-like"/>
    <property type="match status" value="2"/>
</dbReference>
<feature type="binding site" evidence="6">
    <location>
        <position position="183"/>
    </location>
    <ligand>
        <name>substrate</name>
    </ligand>
</feature>